<keyword evidence="3" id="KW-1185">Reference proteome</keyword>
<dbReference type="EMBL" id="JAWWNJ010000277">
    <property type="protein sequence ID" value="KAK6966414.1"/>
    <property type="molecule type" value="Genomic_DNA"/>
</dbReference>
<reference evidence="1 3" key="1">
    <citation type="journal article" date="2024" name="J Genomics">
        <title>Draft genome sequencing and assembly of Favolaschia claudopus CIRM-BRFM 2984 isolated from oak limbs.</title>
        <authorList>
            <person name="Navarro D."/>
            <person name="Drula E."/>
            <person name="Chaduli D."/>
            <person name="Cazenave R."/>
            <person name="Ahrendt S."/>
            <person name="Wang J."/>
            <person name="Lipzen A."/>
            <person name="Daum C."/>
            <person name="Barry K."/>
            <person name="Grigoriev I.V."/>
            <person name="Favel A."/>
            <person name="Rosso M.N."/>
            <person name="Martin F."/>
        </authorList>
    </citation>
    <scope>NUCLEOTIDE SEQUENCE [LARGE SCALE GENOMIC DNA]</scope>
    <source>
        <strain evidence="1 3">CIRM-BRFM 2984</strain>
    </source>
</reference>
<evidence type="ECO:0000313" key="2">
    <source>
        <dbReference type="EMBL" id="KAK7026896.1"/>
    </source>
</evidence>
<comment type="caution">
    <text evidence="1">The sequence shown here is derived from an EMBL/GenBank/DDBJ whole genome shotgun (WGS) entry which is preliminary data.</text>
</comment>
<dbReference type="Proteomes" id="UP001362999">
    <property type="component" value="Unassembled WGS sequence"/>
</dbReference>
<gene>
    <name evidence="2" type="ORF">R3P38DRAFT_2527352</name>
    <name evidence="1" type="ORF">R3P38DRAFT_2590981</name>
</gene>
<accession>A0AAV9YZ90</accession>
<dbReference type="EMBL" id="JAWWNJ010000030">
    <property type="protein sequence ID" value="KAK7026896.1"/>
    <property type="molecule type" value="Genomic_DNA"/>
</dbReference>
<feature type="non-terminal residue" evidence="1">
    <location>
        <position position="1"/>
    </location>
</feature>
<dbReference type="AlphaFoldDB" id="A0AAV9YZ90"/>
<protein>
    <submittedName>
        <fullName evidence="1">Uncharacterized protein</fullName>
    </submittedName>
</protein>
<proteinExistence type="predicted"/>
<name>A0AAV9YZ90_9AGAR</name>
<organism evidence="1 3">
    <name type="scientific">Favolaschia claudopus</name>
    <dbReference type="NCBI Taxonomy" id="2862362"/>
    <lineage>
        <taxon>Eukaryota</taxon>
        <taxon>Fungi</taxon>
        <taxon>Dikarya</taxon>
        <taxon>Basidiomycota</taxon>
        <taxon>Agaricomycotina</taxon>
        <taxon>Agaricomycetes</taxon>
        <taxon>Agaricomycetidae</taxon>
        <taxon>Agaricales</taxon>
        <taxon>Marasmiineae</taxon>
        <taxon>Mycenaceae</taxon>
        <taxon>Favolaschia</taxon>
    </lineage>
</organism>
<sequence>PWPSVVSKVRNDLERWSMSNPSLEGNRHIINMVIGRRTQYLARVEGMPV</sequence>
<evidence type="ECO:0000313" key="3">
    <source>
        <dbReference type="Proteomes" id="UP001362999"/>
    </source>
</evidence>
<evidence type="ECO:0000313" key="1">
    <source>
        <dbReference type="EMBL" id="KAK6966414.1"/>
    </source>
</evidence>